<reference evidence="2" key="1">
    <citation type="journal article" date="2022" name="bioRxiv">
        <title>Sequencing and chromosome-scale assembly of the giantPleurodeles waltlgenome.</title>
        <authorList>
            <person name="Brown T."/>
            <person name="Elewa A."/>
            <person name="Iarovenko S."/>
            <person name="Subramanian E."/>
            <person name="Araus A.J."/>
            <person name="Petzold A."/>
            <person name="Susuki M."/>
            <person name="Suzuki K.-i.T."/>
            <person name="Hayashi T."/>
            <person name="Toyoda A."/>
            <person name="Oliveira C."/>
            <person name="Osipova E."/>
            <person name="Leigh N.D."/>
            <person name="Simon A."/>
            <person name="Yun M.H."/>
        </authorList>
    </citation>
    <scope>NUCLEOTIDE SEQUENCE</scope>
    <source>
        <strain evidence="2">20211129_DDA</strain>
        <tissue evidence="2">Liver</tissue>
    </source>
</reference>
<evidence type="ECO:0000313" key="2">
    <source>
        <dbReference type="EMBL" id="KAJ1138840.1"/>
    </source>
</evidence>
<dbReference type="EMBL" id="JANPWB010000010">
    <property type="protein sequence ID" value="KAJ1138840.1"/>
    <property type="molecule type" value="Genomic_DNA"/>
</dbReference>
<feature type="domain" description="Nascent polypeptide-associated complex subunit alpha-like UBA" evidence="1">
    <location>
        <begin position="25"/>
        <end position="65"/>
    </location>
</feature>
<dbReference type="CDD" id="cd14361">
    <property type="entry name" value="UBA_HYPK"/>
    <property type="match status" value="1"/>
</dbReference>
<dbReference type="Proteomes" id="UP001066276">
    <property type="component" value="Chromosome 6"/>
</dbReference>
<keyword evidence="3" id="KW-1185">Reference proteome</keyword>
<gene>
    <name evidence="2" type="ORF">NDU88_005221</name>
</gene>
<protein>
    <recommendedName>
        <fullName evidence="1">Nascent polypeptide-associated complex subunit alpha-like UBA domain-containing protein</fullName>
    </recommendedName>
</protein>
<sequence length="174" mass="19470">MFAIGDRRPREQKAKQKREKELAKVTIKKTDVELIMNEMEIPRATAERSLREHMWNVVEALIALTNCIIWLCLEQPGGLQSPFFLAAGSVFPIFKALLALKTSVLSHREQPGGLRAPSFLAAGTTLPAPAVCLAPCPEGRHIIRSRLGQEWGYLRQSVPGKSYLFKLQRYCVVG</sequence>
<comment type="caution">
    <text evidence="2">The sequence shown here is derived from an EMBL/GenBank/DDBJ whole genome shotgun (WGS) entry which is preliminary data.</text>
</comment>
<organism evidence="2 3">
    <name type="scientific">Pleurodeles waltl</name>
    <name type="common">Iberian ribbed newt</name>
    <dbReference type="NCBI Taxonomy" id="8319"/>
    <lineage>
        <taxon>Eukaryota</taxon>
        <taxon>Metazoa</taxon>
        <taxon>Chordata</taxon>
        <taxon>Craniata</taxon>
        <taxon>Vertebrata</taxon>
        <taxon>Euteleostomi</taxon>
        <taxon>Amphibia</taxon>
        <taxon>Batrachia</taxon>
        <taxon>Caudata</taxon>
        <taxon>Salamandroidea</taxon>
        <taxon>Salamandridae</taxon>
        <taxon>Pleurodelinae</taxon>
        <taxon>Pleurodeles</taxon>
    </lineage>
</organism>
<dbReference type="PANTHER" id="PTHR31184:SF2">
    <property type="entry name" value="HUNTINGTIN-INTERACTING PROTEIN K"/>
    <property type="match status" value="1"/>
</dbReference>
<dbReference type="Gene3D" id="1.10.8.10">
    <property type="entry name" value="DNA helicase RuvA subunit, C-terminal domain"/>
    <property type="match status" value="1"/>
</dbReference>
<dbReference type="InterPro" id="IPR044034">
    <property type="entry name" value="NAC-like_UBA"/>
</dbReference>
<dbReference type="InterPro" id="IPR052617">
    <property type="entry name" value="Huntingtin-int_K"/>
</dbReference>
<accession>A0AAV7QFD3</accession>
<dbReference type="GO" id="GO:0043066">
    <property type="term" value="P:negative regulation of apoptotic process"/>
    <property type="evidence" value="ECO:0007669"/>
    <property type="project" value="TreeGrafter"/>
</dbReference>
<name>A0AAV7QFD3_PLEWA</name>
<dbReference type="AlphaFoldDB" id="A0AAV7QFD3"/>
<dbReference type="Pfam" id="PF19026">
    <property type="entry name" value="UBA_HYPK"/>
    <property type="match status" value="1"/>
</dbReference>
<dbReference type="PANTHER" id="PTHR31184">
    <property type="entry name" value="HUNTINGTIN-INTERACTING PROTEIN K FAMILY MEMBER"/>
    <property type="match status" value="1"/>
</dbReference>
<dbReference type="InterPro" id="IPR038922">
    <property type="entry name" value="HYPK_UBA"/>
</dbReference>
<evidence type="ECO:0000259" key="1">
    <source>
        <dbReference type="Pfam" id="PF19026"/>
    </source>
</evidence>
<dbReference type="GO" id="GO:0050821">
    <property type="term" value="P:protein stabilization"/>
    <property type="evidence" value="ECO:0007669"/>
    <property type="project" value="TreeGrafter"/>
</dbReference>
<evidence type="ECO:0000313" key="3">
    <source>
        <dbReference type="Proteomes" id="UP001066276"/>
    </source>
</evidence>
<proteinExistence type="predicted"/>